<feature type="transmembrane region" description="Helical" evidence="1">
    <location>
        <begin position="158"/>
        <end position="179"/>
    </location>
</feature>
<feature type="transmembrane region" description="Helical" evidence="1">
    <location>
        <begin position="12"/>
        <end position="33"/>
    </location>
</feature>
<dbReference type="AlphaFoldDB" id="A0A2D3WGK9"/>
<dbReference type="Proteomes" id="UP000228859">
    <property type="component" value="Unassembled WGS sequence"/>
</dbReference>
<evidence type="ECO:0000313" key="2">
    <source>
        <dbReference type="EMBL" id="DAB37416.1"/>
    </source>
</evidence>
<accession>A0A2D3WGK9</accession>
<keyword evidence="1" id="KW-1133">Transmembrane helix</keyword>
<evidence type="ECO:0000313" key="3">
    <source>
        <dbReference type="Proteomes" id="UP000228859"/>
    </source>
</evidence>
<reference evidence="2 3" key="1">
    <citation type="journal article" date="2017" name="Front. Microbiol.">
        <title>Comparative Genomic Analysis of the Class Epsilonproteobacteria and Proposed Reclassification to Epsilonbacteraeota (phyl. nov.).</title>
        <authorList>
            <person name="Waite D.W."/>
            <person name="Vanwonterghem I."/>
            <person name="Rinke C."/>
            <person name="Parks D.H."/>
            <person name="Zhang Y."/>
            <person name="Takai K."/>
            <person name="Sievert S.M."/>
            <person name="Simon J."/>
            <person name="Campbell B.J."/>
            <person name="Hanson T.E."/>
            <person name="Woyke T."/>
            <person name="Klotz M.G."/>
            <person name="Hugenholtz P."/>
        </authorList>
    </citation>
    <scope>NUCLEOTIDE SEQUENCE [LARGE SCALE GENOMIC DNA]</scope>
    <source>
        <strain evidence="2">UBA12443</strain>
    </source>
</reference>
<organism evidence="2 3">
    <name type="scientific">Sulfuricurvum kujiense</name>
    <dbReference type="NCBI Taxonomy" id="148813"/>
    <lineage>
        <taxon>Bacteria</taxon>
        <taxon>Pseudomonadati</taxon>
        <taxon>Campylobacterota</taxon>
        <taxon>Epsilonproteobacteria</taxon>
        <taxon>Campylobacterales</taxon>
        <taxon>Sulfurimonadaceae</taxon>
        <taxon>Sulfuricurvum</taxon>
    </lineage>
</organism>
<dbReference type="EMBL" id="DLUI01000163">
    <property type="protein sequence ID" value="DAB37416.1"/>
    <property type="molecule type" value="Genomic_DNA"/>
</dbReference>
<proteinExistence type="predicted"/>
<name>A0A2D3WGK9_9BACT</name>
<sequence length="207" mass="24923">MIKIQKEQINTILKWIILPWMLYLFLFGLFISFSWMMQIFMWLSFAFLQSSVVYYAFLAEKDDHTILMSMWKLYFPVITFMFIFIYTMDTNSNQMKIDYYKTKLSMETKTNLSDLNQTFETYTQIVDQYLDAYKTEEVNISQLINPEKKILQKETRSFYGNFALLVMNIMTSFMFLWAIKELSFFQTKNTEFENATPTNSDFNHQSC</sequence>
<protein>
    <recommendedName>
        <fullName evidence="4">DUF4199 domain-containing protein</fullName>
    </recommendedName>
</protein>
<dbReference type="RefSeq" id="WP_303663224.1">
    <property type="nucleotide sequence ID" value="NZ_DLUI01000163.1"/>
</dbReference>
<comment type="caution">
    <text evidence="2">The sequence shown here is derived from an EMBL/GenBank/DDBJ whole genome shotgun (WGS) entry which is preliminary data.</text>
</comment>
<evidence type="ECO:0000256" key="1">
    <source>
        <dbReference type="SAM" id="Phobius"/>
    </source>
</evidence>
<keyword evidence="1" id="KW-0812">Transmembrane</keyword>
<evidence type="ECO:0008006" key="4">
    <source>
        <dbReference type="Google" id="ProtNLM"/>
    </source>
</evidence>
<keyword evidence="1" id="KW-0472">Membrane</keyword>
<feature type="transmembrane region" description="Helical" evidence="1">
    <location>
        <begin position="70"/>
        <end position="88"/>
    </location>
</feature>
<gene>
    <name evidence="2" type="ORF">CFH83_11245</name>
</gene>